<keyword evidence="2" id="KW-0456">Lyase</keyword>
<dbReference type="GO" id="GO:0004016">
    <property type="term" value="F:adenylate cyclase activity"/>
    <property type="evidence" value="ECO:0007669"/>
    <property type="project" value="UniProtKB-EC"/>
</dbReference>
<accession>A0A3B0UK70</accession>
<dbReference type="CDD" id="cd07302">
    <property type="entry name" value="CHD"/>
    <property type="match status" value="1"/>
</dbReference>
<dbReference type="InterPro" id="IPR029787">
    <property type="entry name" value="Nucleotide_cyclase"/>
</dbReference>
<dbReference type="GO" id="GO:0009190">
    <property type="term" value="P:cyclic nucleotide biosynthetic process"/>
    <property type="evidence" value="ECO:0007669"/>
    <property type="project" value="InterPro"/>
</dbReference>
<gene>
    <name evidence="2" type="ORF">MNBD_CHLOROFLEXI01-4307</name>
</gene>
<reference evidence="2" key="1">
    <citation type="submission" date="2018-06" db="EMBL/GenBank/DDBJ databases">
        <authorList>
            <person name="Zhirakovskaya E."/>
        </authorList>
    </citation>
    <scope>NUCLEOTIDE SEQUENCE</scope>
</reference>
<feature type="domain" description="Guanylate cyclase" evidence="1">
    <location>
        <begin position="53"/>
        <end position="189"/>
    </location>
</feature>
<dbReference type="AlphaFoldDB" id="A0A3B0UK70"/>
<dbReference type="Gene3D" id="3.40.50.300">
    <property type="entry name" value="P-loop containing nucleotide triphosphate hydrolases"/>
    <property type="match status" value="1"/>
</dbReference>
<dbReference type="PANTHER" id="PTHR43081:SF1">
    <property type="entry name" value="ADENYLATE CYCLASE, TERMINAL-DIFFERENTIATION SPECIFIC"/>
    <property type="match status" value="1"/>
</dbReference>
<organism evidence="2">
    <name type="scientific">hydrothermal vent metagenome</name>
    <dbReference type="NCBI Taxonomy" id="652676"/>
    <lineage>
        <taxon>unclassified sequences</taxon>
        <taxon>metagenomes</taxon>
        <taxon>ecological metagenomes</taxon>
    </lineage>
</organism>
<feature type="non-terminal residue" evidence="2">
    <location>
        <position position="392"/>
    </location>
</feature>
<protein>
    <submittedName>
        <fullName evidence="2">Adenylate cyclase</fullName>
        <ecNumber evidence="2">4.6.1.1</ecNumber>
    </submittedName>
</protein>
<dbReference type="Pfam" id="PF00211">
    <property type="entry name" value="Guanylate_cyc"/>
    <property type="match status" value="1"/>
</dbReference>
<dbReference type="InterPro" id="IPR001054">
    <property type="entry name" value="A/G_cyclase"/>
</dbReference>
<dbReference type="InterPro" id="IPR041664">
    <property type="entry name" value="AAA_16"/>
</dbReference>
<evidence type="ECO:0000313" key="2">
    <source>
        <dbReference type="EMBL" id="VAW31531.1"/>
    </source>
</evidence>
<dbReference type="SUPFAM" id="SSF55073">
    <property type="entry name" value="Nucleotide cyclase"/>
    <property type="match status" value="1"/>
</dbReference>
<sequence>MLIRQEVEQAILALEAQRSVLNADVANLAIAILHEQLNTLAEPLSAPQQIQGAVLVADLSGFTTLSELMDAEEVRDMINAVWQKLDGVITSWGGQVDKHVGDAVIAFFGLPVSHEDDQERAVQAALDMQMELALFNEGALRQMISSLPQNQALRMRIGLHYGSVLLRAIGSSDQSTIMGDTVTVAHQLEQLAPVGGVLVSHQIYEQVHPYFDVEVRDGLTFNGKTANGRAYVITREKPHAFQRGNRGTSFLETRMVGRSQEMGQLQDALQMTIEGGTAQVVTIVGAAGLGKSRLLYEFERMLGLWPDKVALFRGGAERSMSQRPYSLIRDLFVNHFEIHSRNSTAVAREKLVRGITSQFNGGETKALTQAQYIGHLLGFDFSDSPLLQESLA</sequence>
<dbReference type="InterPro" id="IPR050697">
    <property type="entry name" value="Adenylyl/Guanylyl_Cyclase_3/4"/>
</dbReference>
<dbReference type="EMBL" id="UOEU01000240">
    <property type="protein sequence ID" value="VAW31531.1"/>
    <property type="molecule type" value="Genomic_DNA"/>
</dbReference>
<dbReference type="PROSITE" id="PS50125">
    <property type="entry name" value="GUANYLATE_CYCLASE_2"/>
    <property type="match status" value="1"/>
</dbReference>
<dbReference type="Gene3D" id="3.30.70.1230">
    <property type="entry name" value="Nucleotide cyclase"/>
    <property type="match status" value="1"/>
</dbReference>
<proteinExistence type="predicted"/>
<name>A0A3B0UK70_9ZZZZ</name>
<dbReference type="Pfam" id="PF13191">
    <property type="entry name" value="AAA_16"/>
    <property type="match status" value="1"/>
</dbReference>
<dbReference type="SMART" id="SM00044">
    <property type="entry name" value="CYCc"/>
    <property type="match status" value="1"/>
</dbReference>
<dbReference type="InterPro" id="IPR027417">
    <property type="entry name" value="P-loop_NTPase"/>
</dbReference>
<dbReference type="GO" id="GO:0035556">
    <property type="term" value="P:intracellular signal transduction"/>
    <property type="evidence" value="ECO:0007669"/>
    <property type="project" value="InterPro"/>
</dbReference>
<dbReference type="PANTHER" id="PTHR43081">
    <property type="entry name" value="ADENYLATE CYCLASE, TERMINAL-DIFFERENTIATION SPECIFIC-RELATED"/>
    <property type="match status" value="1"/>
</dbReference>
<evidence type="ECO:0000259" key="1">
    <source>
        <dbReference type="PROSITE" id="PS50125"/>
    </source>
</evidence>
<dbReference type="EC" id="4.6.1.1" evidence="2"/>